<evidence type="ECO:0000256" key="4">
    <source>
        <dbReference type="ARBA" id="ARBA00023054"/>
    </source>
</evidence>
<dbReference type="Pfam" id="PF11923">
    <property type="entry name" value="NFACT-C"/>
    <property type="match status" value="1"/>
</dbReference>
<dbReference type="InterPro" id="IPR021846">
    <property type="entry name" value="NFACT-C"/>
</dbReference>
<evidence type="ECO:0000256" key="6">
    <source>
        <dbReference type="SAM" id="Coils"/>
    </source>
</evidence>
<dbReference type="PANTHER" id="PTHR15239">
    <property type="entry name" value="NUCLEAR EXPORT MEDIATOR FACTOR NEMF"/>
    <property type="match status" value="1"/>
</dbReference>
<dbReference type="Gene3D" id="2.30.310.10">
    <property type="entry name" value="ibrinogen binding protein from staphylococcus aureus domain"/>
    <property type="match status" value="1"/>
</dbReference>
<evidence type="ECO:0000259" key="9">
    <source>
        <dbReference type="Pfam" id="PF11923"/>
    </source>
</evidence>
<dbReference type="EMBL" id="CP049013">
    <property type="protein sequence ID" value="QID88418.1"/>
    <property type="molecule type" value="Genomic_DNA"/>
</dbReference>
<proteinExistence type="inferred from homology"/>
<evidence type="ECO:0000256" key="5">
    <source>
        <dbReference type="ARBA" id="ARBA00070414"/>
    </source>
</evidence>
<evidence type="ECO:0000256" key="1">
    <source>
        <dbReference type="ARBA" id="ARBA00004496"/>
    </source>
</evidence>
<feature type="domain" description="NFACT protein C-terminal" evidence="9">
    <location>
        <begin position="897"/>
        <end position="997"/>
    </location>
</feature>
<dbReference type="PANTHER" id="PTHR15239:SF6">
    <property type="entry name" value="RIBOSOME QUALITY CONTROL COMPLEX SUBUNIT NEMF"/>
    <property type="match status" value="1"/>
</dbReference>
<keyword evidence="4 6" id="KW-0175">Coiled coil</keyword>
<evidence type="ECO:0000259" key="8">
    <source>
        <dbReference type="Pfam" id="PF05670"/>
    </source>
</evidence>
<dbReference type="FunFam" id="2.30.310.10:FF:000003">
    <property type="entry name" value="Zinc knuckle domain containing protein"/>
    <property type="match status" value="1"/>
</dbReference>
<dbReference type="Proteomes" id="UP000501346">
    <property type="component" value="Chromosome SeXVI"/>
</dbReference>
<feature type="domain" description="NFACT RNA-binding" evidence="8">
    <location>
        <begin position="579"/>
        <end position="688"/>
    </location>
</feature>
<comment type="subcellular location">
    <subcellularLocation>
        <location evidence="1">Cytoplasm</location>
    </subcellularLocation>
</comment>
<dbReference type="InterPro" id="IPR008532">
    <property type="entry name" value="NFACT_RNA-bd"/>
</dbReference>
<evidence type="ECO:0000256" key="3">
    <source>
        <dbReference type="ARBA" id="ARBA00022490"/>
    </source>
</evidence>
<comment type="similarity">
    <text evidence="2">Belongs to the NEMF family.</text>
</comment>
<dbReference type="GO" id="GO:0072344">
    <property type="term" value="P:rescue of stalled ribosome"/>
    <property type="evidence" value="ECO:0007669"/>
    <property type="project" value="TreeGrafter"/>
</dbReference>
<evidence type="ECO:0000256" key="2">
    <source>
        <dbReference type="ARBA" id="ARBA00008318"/>
    </source>
</evidence>
<name>A0A6C1EG78_SACPS</name>
<organism evidence="10 11">
    <name type="scientific">Saccharomyces pastorianus</name>
    <name type="common">Lager yeast</name>
    <name type="synonym">Saccharomyces cerevisiae x Saccharomyces eubayanus</name>
    <dbReference type="NCBI Taxonomy" id="27292"/>
    <lineage>
        <taxon>Eukaryota</taxon>
        <taxon>Fungi</taxon>
        <taxon>Dikarya</taxon>
        <taxon>Ascomycota</taxon>
        <taxon>Saccharomycotina</taxon>
        <taxon>Saccharomycetes</taxon>
        <taxon>Saccharomycetales</taxon>
        <taxon>Saccharomycetaceae</taxon>
        <taxon>Saccharomyces</taxon>
    </lineage>
</organism>
<feature type="region of interest" description="Disordered" evidence="7">
    <location>
        <begin position="716"/>
        <end position="764"/>
    </location>
</feature>
<feature type="region of interest" description="Disordered" evidence="7">
    <location>
        <begin position="453"/>
        <end position="498"/>
    </location>
</feature>
<feature type="compositionally biased region" description="Acidic residues" evidence="7">
    <location>
        <begin position="716"/>
        <end position="759"/>
    </location>
</feature>
<sequence length="1025" mass="117048">MKQRISALDLQLLARELKQNLEGYRLSNIYNIADSSKQFLLRFNKPDSKLNVVVDCGLRIYLTEFSRPIPPTPSGFVVKLRKHLKAKRLTALKQVEQDRILVLQFADGHFYLVLEFFSAGNVILLDENRRIMSLQRVVLEHENRVGEVYEMFDESLFATDNENIKEYSESSKTEYTSNLVNEWIEAAQSKYESDAAVIKELNIESKKCSKEKKVRVHSIHKLLLSKVPHLSSDLLSKNLKVFDIDPSESCLALLGKTDTLAKLLNVTQSEYNELLSTSDSRGYILAKRNENFNPEKDSADLEFIFDTFHPFKPYISDPDNKYFSIVEIEGFYNKTLDKFFSTIESSKYALRIQNQESQAQKKIDDARAENNRKIQALLNVQESNESKGHLIIENASLIEEVKLAVQGLIDQQMDWSTIEKLIKSEQKKGNMIAQRINLPLNLKKNKISVKLDVSKDQEGTASSDEGNDSESSTSESSSDSDSDPEDSSDLRKKSAKNMKNKESINTLNVTIDLGLSAYANASEYFNIKKTSAEKQKKVEKNVGKAMKNIEVKIDQQLKKKLKESHSVLKRIRTPYFFEKYNWFISSEGFLVMMGKSPAETDQIFSKYIENDDIYMSNSFDTHVWIKNPERTEVPPNTLMQAGILCMSSSEAWSKKIASSPWWCFAKNVSKFDSSDNSVLPEGAFRLKNEKDQNPLPPAQLVMGFGFLWKVKINGNDEDEDEDEDEGVEEGENSDGEIIESLEDEDDNEDDTTNDSDFEFDSTGKEIETRNIGHTILSEIKSSKLENNETSNINDDVQSVSDELSVTTSVVDSMNRKVRGKKGKLKKIQRKYADQDEHERLLRLEALGTLKGIEKQQQKRKDELMKLELREDKKNRREKQKNLQALKFSKNEKAKVSYDRHMAELKPSLDKDDVVIDIVPVFAPWPALQKYKYKVKIQPGSAKKTKTLTEILHYFKSRQVDSSSNDKETDWPKEHEMIKSLKEQDLVLLLCVDKLKITIAGQKSTKNSGGSQKGKKSSKAGGKKRK</sequence>
<feature type="compositionally biased region" description="Acidic residues" evidence="7">
    <location>
        <begin position="478"/>
        <end position="487"/>
    </location>
</feature>
<accession>A0A6C1EG78</accession>
<feature type="coiled-coil region" evidence="6">
    <location>
        <begin position="810"/>
        <end position="869"/>
    </location>
</feature>
<dbReference type="GO" id="GO:1990116">
    <property type="term" value="P:ribosome-associated ubiquitin-dependent protein catabolic process"/>
    <property type="evidence" value="ECO:0007669"/>
    <property type="project" value="TreeGrafter"/>
</dbReference>
<evidence type="ECO:0000256" key="7">
    <source>
        <dbReference type="SAM" id="MobiDB-lite"/>
    </source>
</evidence>
<dbReference type="Pfam" id="PF05833">
    <property type="entry name" value="NFACT_N"/>
    <property type="match status" value="1"/>
</dbReference>
<dbReference type="AlphaFoldDB" id="A0A6C1EG78"/>
<gene>
    <name evidence="10" type="primary">RQC2_2</name>
    <name evidence="10" type="ORF">GRS66_011131</name>
</gene>
<dbReference type="InterPro" id="IPR051608">
    <property type="entry name" value="RQC_Subunit_NEMF"/>
</dbReference>
<dbReference type="GO" id="GO:1990112">
    <property type="term" value="C:RQC complex"/>
    <property type="evidence" value="ECO:0007669"/>
    <property type="project" value="TreeGrafter"/>
</dbReference>
<reference evidence="10 11" key="1">
    <citation type="journal article" date="2019" name="BMC Genomics">
        <title>Chromosome level assembly and comparative genome analysis confirm lager-brewing yeasts originated from a single hybridization.</title>
        <authorList>
            <person name="Salazar A.N."/>
            <person name="Gorter de Vries A.R."/>
            <person name="van den Broek M."/>
            <person name="Brouwers N."/>
            <person name="de la Torre Cortes P."/>
            <person name="Kuijpers N.G.A."/>
            <person name="Daran J.G."/>
            <person name="Abeel T."/>
        </authorList>
    </citation>
    <scope>NUCLEOTIDE SEQUENCE [LARGE SCALE GENOMIC DNA]</scope>
    <source>
        <strain evidence="10 11">CBS 1483</strain>
    </source>
</reference>
<keyword evidence="3" id="KW-0963">Cytoplasm</keyword>
<dbReference type="Pfam" id="PF05670">
    <property type="entry name" value="NFACT-R_1"/>
    <property type="match status" value="1"/>
</dbReference>
<protein>
    <recommendedName>
        <fullName evidence="5">Ribosome quality control complex subunit 2</fullName>
    </recommendedName>
</protein>
<feature type="compositionally biased region" description="Basic residues" evidence="7">
    <location>
        <begin position="1012"/>
        <end position="1025"/>
    </location>
</feature>
<evidence type="ECO:0000313" key="10">
    <source>
        <dbReference type="EMBL" id="QID88418.1"/>
    </source>
</evidence>
<dbReference type="OrthoDB" id="207084at2759"/>
<dbReference type="GO" id="GO:0000049">
    <property type="term" value="F:tRNA binding"/>
    <property type="evidence" value="ECO:0007669"/>
    <property type="project" value="TreeGrafter"/>
</dbReference>
<evidence type="ECO:0000313" key="11">
    <source>
        <dbReference type="Proteomes" id="UP000501346"/>
    </source>
</evidence>
<dbReference type="GO" id="GO:0005737">
    <property type="term" value="C:cytoplasm"/>
    <property type="evidence" value="ECO:0007669"/>
    <property type="project" value="UniProtKB-SubCell"/>
</dbReference>
<feature type="region of interest" description="Disordered" evidence="7">
    <location>
        <begin position="1001"/>
        <end position="1025"/>
    </location>
</feature>
<keyword evidence="11" id="KW-1185">Reference proteome</keyword>
<dbReference type="GO" id="GO:0043023">
    <property type="term" value="F:ribosomal large subunit binding"/>
    <property type="evidence" value="ECO:0007669"/>
    <property type="project" value="TreeGrafter"/>
</dbReference>